<dbReference type="EMBL" id="JBFOLK010000002">
    <property type="protein sequence ID" value="KAL2532304.1"/>
    <property type="molecule type" value="Genomic_DNA"/>
</dbReference>
<dbReference type="Proteomes" id="UP001604336">
    <property type="component" value="Unassembled WGS sequence"/>
</dbReference>
<evidence type="ECO:0000313" key="1">
    <source>
        <dbReference type="EMBL" id="KAL2532304.1"/>
    </source>
</evidence>
<reference evidence="2" key="1">
    <citation type="submission" date="2024-07" db="EMBL/GenBank/DDBJ databases">
        <title>Two chromosome-level genome assemblies of Korean endemic species Abeliophyllum distichum and Forsythia ovata (Oleaceae).</title>
        <authorList>
            <person name="Jang H."/>
        </authorList>
    </citation>
    <scope>NUCLEOTIDE SEQUENCE [LARGE SCALE GENOMIC DNA]</scope>
</reference>
<sequence>MLRGIVKGAKLAGNMNGKKKLVEVIETVIVLPLDPKQHRLVVTAAGVALDDVPVGTKGKKREAMGQASSGVGEARSRVIFDGLIGELERKISSFLTKDLEFYQALGVEGFYKYLNKLWKVFFGGKEVEDWLEASLACLICLVAAQMKSLVAIRELKKKEVDASEAISRSDQIKQYLGSTLALAKKRKKVEAETIRDSVLAEKEDLAKKLQEVEASFVANFHLTKAYTSFSNYFASVGQQEVISVLHKEHPNFDLSSLEAKFHPIEVEDPLEE</sequence>
<gene>
    <name evidence="1" type="ORF">Adt_05655</name>
</gene>
<dbReference type="AlphaFoldDB" id="A0ABD1V4P8"/>
<accession>A0ABD1V4P8</accession>
<keyword evidence="2" id="KW-1185">Reference proteome</keyword>
<name>A0ABD1V4P8_9LAMI</name>
<protein>
    <submittedName>
        <fullName evidence="1">Uncharacterized protein</fullName>
    </submittedName>
</protein>
<evidence type="ECO:0000313" key="2">
    <source>
        <dbReference type="Proteomes" id="UP001604336"/>
    </source>
</evidence>
<comment type="caution">
    <text evidence="1">The sequence shown here is derived from an EMBL/GenBank/DDBJ whole genome shotgun (WGS) entry which is preliminary data.</text>
</comment>
<organism evidence="1 2">
    <name type="scientific">Abeliophyllum distichum</name>
    <dbReference type="NCBI Taxonomy" id="126358"/>
    <lineage>
        <taxon>Eukaryota</taxon>
        <taxon>Viridiplantae</taxon>
        <taxon>Streptophyta</taxon>
        <taxon>Embryophyta</taxon>
        <taxon>Tracheophyta</taxon>
        <taxon>Spermatophyta</taxon>
        <taxon>Magnoliopsida</taxon>
        <taxon>eudicotyledons</taxon>
        <taxon>Gunneridae</taxon>
        <taxon>Pentapetalae</taxon>
        <taxon>asterids</taxon>
        <taxon>lamiids</taxon>
        <taxon>Lamiales</taxon>
        <taxon>Oleaceae</taxon>
        <taxon>Forsythieae</taxon>
        <taxon>Abeliophyllum</taxon>
    </lineage>
</organism>
<proteinExistence type="predicted"/>